<gene>
    <name evidence="2" type="ORF">L249_3508</name>
</gene>
<name>A0A367LML3_9HYPO</name>
<feature type="non-terminal residue" evidence="2">
    <location>
        <position position="106"/>
    </location>
</feature>
<protein>
    <submittedName>
        <fullName evidence="2">Uncharacterized protein</fullName>
    </submittedName>
</protein>
<comment type="caution">
    <text evidence="2">The sequence shown here is derived from an EMBL/GenBank/DDBJ whole genome shotgun (WGS) entry which is preliminary data.</text>
</comment>
<organism evidence="2 3">
    <name type="scientific">Ophiocordyceps polyrhachis-furcata BCC 54312</name>
    <dbReference type="NCBI Taxonomy" id="1330021"/>
    <lineage>
        <taxon>Eukaryota</taxon>
        <taxon>Fungi</taxon>
        <taxon>Dikarya</taxon>
        <taxon>Ascomycota</taxon>
        <taxon>Pezizomycotina</taxon>
        <taxon>Sordariomycetes</taxon>
        <taxon>Hypocreomycetidae</taxon>
        <taxon>Hypocreales</taxon>
        <taxon>Ophiocordycipitaceae</taxon>
        <taxon>Ophiocordyceps</taxon>
    </lineage>
</organism>
<proteinExistence type="predicted"/>
<sequence length="106" mass="11532">MEEVDRGHLRGYRRDSDTSAGGSADVDGSAPRRVPGRVARAKQNLHRSSYLHIHQRSSVIQCRSSFSGVSPPLALLSPPNGYFVLPFYPFSCSSSSSSSSSPIFFI</sequence>
<keyword evidence="3" id="KW-1185">Reference proteome</keyword>
<evidence type="ECO:0000256" key="1">
    <source>
        <dbReference type="SAM" id="MobiDB-lite"/>
    </source>
</evidence>
<dbReference type="Proteomes" id="UP000253664">
    <property type="component" value="Unassembled WGS sequence"/>
</dbReference>
<dbReference type="EMBL" id="LKCN02000002">
    <property type="protein sequence ID" value="RCI15683.1"/>
    <property type="molecule type" value="Genomic_DNA"/>
</dbReference>
<evidence type="ECO:0000313" key="2">
    <source>
        <dbReference type="EMBL" id="RCI15683.1"/>
    </source>
</evidence>
<evidence type="ECO:0000313" key="3">
    <source>
        <dbReference type="Proteomes" id="UP000253664"/>
    </source>
</evidence>
<dbReference type="AlphaFoldDB" id="A0A367LML3"/>
<reference evidence="2 3" key="1">
    <citation type="journal article" date="2015" name="BMC Genomics">
        <title>Insights from the genome of Ophiocordyceps polyrhachis-furcata to pathogenicity and host specificity in insect fungi.</title>
        <authorList>
            <person name="Wichadakul D."/>
            <person name="Kobmoo N."/>
            <person name="Ingsriswang S."/>
            <person name="Tangphatsornruang S."/>
            <person name="Chantasingh D."/>
            <person name="Luangsa-ard J.J."/>
            <person name="Eurwilaichitr L."/>
        </authorList>
    </citation>
    <scope>NUCLEOTIDE SEQUENCE [LARGE SCALE GENOMIC DNA]</scope>
    <source>
        <strain evidence="2 3">BCC 54312</strain>
    </source>
</reference>
<feature type="region of interest" description="Disordered" evidence="1">
    <location>
        <begin position="1"/>
        <end position="39"/>
    </location>
</feature>
<feature type="compositionally biased region" description="Basic and acidic residues" evidence="1">
    <location>
        <begin position="1"/>
        <end position="17"/>
    </location>
</feature>
<accession>A0A367LML3</accession>